<dbReference type="PANTHER" id="PTHR43501">
    <property type="entry name" value="CYTOSOL NON-SPECIFIC DIPEPTIDASE"/>
    <property type="match status" value="1"/>
</dbReference>
<dbReference type="InterPro" id="IPR002933">
    <property type="entry name" value="Peptidase_M20"/>
</dbReference>
<proteinExistence type="predicted"/>
<name>A0A839E691_9MICO</name>
<dbReference type="SUPFAM" id="SSF53187">
    <property type="entry name" value="Zn-dependent exopeptidases"/>
    <property type="match status" value="1"/>
</dbReference>
<accession>A0A839E691</accession>
<dbReference type="InterPro" id="IPR011650">
    <property type="entry name" value="Peptidase_M20_dimer"/>
</dbReference>
<keyword evidence="3" id="KW-1185">Reference proteome</keyword>
<evidence type="ECO:0000313" key="2">
    <source>
        <dbReference type="EMBL" id="MBA8848189.1"/>
    </source>
</evidence>
<gene>
    <name evidence="2" type="ORF">FHX53_001788</name>
</gene>
<dbReference type="Pfam" id="PF01546">
    <property type="entry name" value="Peptidase_M20"/>
    <property type="match status" value="1"/>
</dbReference>
<dbReference type="EC" id="3.4.13.-" evidence="2"/>
<dbReference type="Proteomes" id="UP000585905">
    <property type="component" value="Unassembled WGS sequence"/>
</dbReference>
<dbReference type="Pfam" id="PF07687">
    <property type="entry name" value="M20_dimer"/>
    <property type="match status" value="1"/>
</dbReference>
<dbReference type="NCBIfam" id="TIGR01893">
    <property type="entry name" value="aa-his-dipept"/>
    <property type="match status" value="1"/>
</dbReference>
<dbReference type="InterPro" id="IPR001160">
    <property type="entry name" value="Peptidase_M20C"/>
</dbReference>
<dbReference type="PIRSF" id="PIRSF016599">
    <property type="entry name" value="Xaa-His_dipept"/>
    <property type="match status" value="1"/>
</dbReference>
<dbReference type="GO" id="GO:0006508">
    <property type="term" value="P:proteolysis"/>
    <property type="evidence" value="ECO:0007669"/>
    <property type="project" value="InterPro"/>
</dbReference>
<keyword evidence="2" id="KW-0224">Dipeptidase</keyword>
<dbReference type="AlphaFoldDB" id="A0A839E691"/>
<feature type="domain" description="Peptidase M20 dimerisation" evidence="1">
    <location>
        <begin position="221"/>
        <end position="304"/>
    </location>
</feature>
<sequence>MTTTELMEAKNTGVLAHLEPREVFQFFEVLTSIPRGSGNEERIANWVLRFAEAHGLEASKDDAHCVLVRKPGQGGLENAAPLVLHGHLDMVCEKAEGVEFDFENQPLSLLVDDEFISADGTSLGADNGIGVSYILALLASTDLAHPPLEAVLTAMEEKGKVGAGQFDVSRLSGKRMIDFNWITDKEILAGCSGDVTFIVDVPGELEPTPADLDAARSLDVRGLNGGHCEFDIQLERANALQVLARAVRRLTQSFDVRIAQPYGGAQNNAIPADASAVLVFRSSDAAAIEVALAELDGELKKEYELADPGIRVELTGAERPETVFSAAATERLMSLLRLIPHGVVSWNLHVPGRVETSNNIGTVRPTANGARIMSTITSALTSRKHELWDRIRAAVDLAGGGVTAELFGLDAPEFPYRPDSQLLATASQAYRDVLGAEPNVEVSQCSLELGMFSRRVPVEDIISIGTELHALHSPAEKVNHRSVERVWPLIKEVVSRL</sequence>
<dbReference type="GO" id="GO:0005829">
    <property type="term" value="C:cytosol"/>
    <property type="evidence" value="ECO:0007669"/>
    <property type="project" value="TreeGrafter"/>
</dbReference>
<dbReference type="PRINTS" id="PR00934">
    <property type="entry name" value="XHISDIPTASE"/>
</dbReference>
<evidence type="ECO:0000259" key="1">
    <source>
        <dbReference type="Pfam" id="PF07687"/>
    </source>
</evidence>
<reference evidence="2 3" key="1">
    <citation type="submission" date="2020-07" db="EMBL/GenBank/DDBJ databases">
        <title>Sequencing the genomes of 1000 actinobacteria strains.</title>
        <authorList>
            <person name="Klenk H.-P."/>
        </authorList>
    </citation>
    <scope>NUCLEOTIDE SEQUENCE [LARGE SCALE GENOMIC DNA]</scope>
    <source>
        <strain evidence="2 3">DSM 19663</strain>
    </source>
</reference>
<dbReference type="Gene3D" id="3.40.630.10">
    <property type="entry name" value="Zn peptidases"/>
    <property type="match status" value="2"/>
</dbReference>
<keyword evidence="2" id="KW-0378">Hydrolase</keyword>
<dbReference type="RefSeq" id="WP_182490991.1">
    <property type="nucleotide sequence ID" value="NZ_BAAAOV010000016.1"/>
</dbReference>
<keyword evidence="2" id="KW-0645">Protease</keyword>
<dbReference type="PANTHER" id="PTHR43501:SF1">
    <property type="entry name" value="CYTOSOL NON-SPECIFIC DIPEPTIDASE"/>
    <property type="match status" value="1"/>
</dbReference>
<dbReference type="EMBL" id="JACGWX010000004">
    <property type="protein sequence ID" value="MBA8848189.1"/>
    <property type="molecule type" value="Genomic_DNA"/>
</dbReference>
<evidence type="ECO:0000313" key="3">
    <source>
        <dbReference type="Proteomes" id="UP000585905"/>
    </source>
</evidence>
<protein>
    <submittedName>
        <fullName evidence="2">Dipeptidase D</fullName>
        <ecNumber evidence="2">3.4.13.-</ecNumber>
    </submittedName>
</protein>
<dbReference type="GO" id="GO:0070573">
    <property type="term" value="F:metallodipeptidase activity"/>
    <property type="evidence" value="ECO:0007669"/>
    <property type="project" value="TreeGrafter"/>
</dbReference>
<organism evidence="2 3">
    <name type="scientific">Microcella alkalica</name>
    <dbReference type="NCBI Taxonomy" id="355930"/>
    <lineage>
        <taxon>Bacteria</taxon>
        <taxon>Bacillati</taxon>
        <taxon>Actinomycetota</taxon>
        <taxon>Actinomycetes</taxon>
        <taxon>Micrococcales</taxon>
        <taxon>Microbacteriaceae</taxon>
        <taxon>Microcella</taxon>
    </lineage>
</organism>
<comment type="caution">
    <text evidence="2">The sequence shown here is derived from an EMBL/GenBank/DDBJ whole genome shotgun (WGS) entry which is preliminary data.</text>
</comment>